<dbReference type="InterPro" id="IPR036162">
    <property type="entry name" value="Resolvase-like_N_sf"/>
</dbReference>
<dbReference type="Gene3D" id="3.40.50.1390">
    <property type="entry name" value="Resolvase, N-terminal catalytic domain"/>
    <property type="match status" value="1"/>
</dbReference>
<dbReference type="PANTHER" id="PTHR30461">
    <property type="entry name" value="DNA-INVERTASE FROM LAMBDOID PROPHAGE"/>
    <property type="match status" value="1"/>
</dbReference>
<dbReference type="Proteomes" id="UP000291819">
    <property type="component" value="Unassembled WGS sequence"/>
</dbReference>
<sequence length="100" mass="11835">MNAIGYIRISKKDQSTHSLDYQEKSIRDYCDRNALELGSLFIDDGESSYTFDRPDYKALEDFIKKNKKSVKYLVIFDHDRFSRNLPEALQKIEFLEKSMI</sequence>
<keyword evidence="1" id="KW-0238">DNA-binding</keyword>
<feature type="domain" description="Resolvase/invertase-type recombinase catalytic" evidence="3">
    <location>
        <begin position="2"/>
        <end position="100"/>
    </location>
</feature>
<dbReference type="GO" id="GO:0003677">
    <property type="term" value="F:DNA binding"/>
    <property type="evidence" value="ECO:0007669"/>
    <property type="project" value="UniProtKB-KW"/>
</dbReference>
<evidence type="ECO:0000256" key="1">
    <source>
        <dbReference type="ARBA" id="ARBA00023125"/>
    </source>
</evidence>
<dbReference type="EMBL" id="SIXF01000002">
    <property type="protein sequence ID" value="TBO44475.1"/>
    <property type="molecule type" value="Genomic_DNA"/>
</dbReference>
<keyword evidence="2" id="KW-0233">DNA recombination</keyword>
<reference evidence="4 5" key="1">
    <citation type="submission" date="2019-02" db="EMBL/GenBank/DDBJ databases">
        <title>Pedobacter kyonggii whole genome sequence analysis.</title>
        <authorList>
            <person name="Dahal R.H."/>
        </authorList>
    </citation>
    <scope>NUCLEOTIDE SEQUENCE [LARGE SCALE GENOMIC DNA]</scope>
    <source>
        <strain evidence="4 5">K-4-11-1</strain>
    </source>
</reference>
<dbReference type="SMART" id="SM00857">
    <property type="entry name" value="Resolvase"/>
    <property type="match status" value="1"/>
</dbReference>
<dbReference type="PANTHER" id="PTHR30461:SF2">
    <property type="entry name" value="SERINE RECOMBINASE PINE-RELATED"/>
    <property type="match status" value="1"/>
</dbReference>
<dbReference type="AlphaFoldDB" id="A0A4Q9HH76"/>
<comment type="caution">
    <text evidence="4">The sequence shown here is derived from an EMBL/GenBank/DDBJ whole genome shotgun (WGS) entry which is preliminary data.</text>
</comment>
<dbReference type="InterPro" id="IPR050639">
    <property type="entry name" value="SSR_resolvase"/>
</dbReference>
<name>A0A4Q9HH76_9SPHI</name>
<gene>
    <name evidence="4" type="ORF">EYS08_03985</name>
</gene>
<dbReference type="SUPFAM" id="SSF53041">
    <property type="entry name" value="Resolvase-like"/>
    <property type="match status" value="1"/>
</dbReference>
<organism evidence="4 5">
    <name type="scientific">Pedobacter kyonggii</name>
    <dbReference type="NCBI Taxonomy" id="1926871"/>
    <lineage>
        <taxon>Bacteria</taxon>
        <taxon>Pseudomonadati</taxon>
        <taxon>Bacteroidota</taxon>
        <taxon>Sphingobacteriia</taxon>
        <taxon>Sphingobacteriales</taxon>
        <taxon>Sphingobacteriaceae</taxon>
        <taxon>Pedobacter</taxon>
    </lineage>
</organism>
<protein>
    <submittedName>
        <fullName evidence="4">Recombinase family protein</fullName>
    </submittedName>
</protein>
<dbReference type="GO" id="GO:0000150">
    <property type="term" value="F:DNA strand exchange activity"/>
    <property type="evidence" value="ECO:0007669"/>
    <property type="project" value="InterPro"/>
</dbReference>
<dbReference type="PROSITE" id="PS51736">
    <property type="entry name" value="RECOMBINASES_3"/>
    <property type="match status" value="1"/>
</dbReference>
<evidence type="ECO:0000259" key="3">
    <source>
        <dbReference type="PROSITE" id="PS51736"/>
    </source>
</evidence>
<accession>A0A4Q9HH76</accession>
<keyword evidence="5" id="KW-1185">Reference proteome</keyword>
<dbReference type="InterPro" id="IPR006119">
    <property type="entry name" value="Resolv_N"/>
</dbReference>
<proteinExistence type="predicted"/>
<evidence type="ECO:0000313" key="4">
    <source>
        <dbReference type="EMBL" id="TBO44475.1"/>
    </source>
</evidence>
<dbReference type="OrthoDB" id="731341at2"/>
<dbReference type="Pfam" id="PF00239">
    <property type="entry name" value="Resolvase"/>
    <property type="match status" value="1"/>
</dbReference>
<evidence type="ECO:0000256" key="2">
    <source>
        <dbReference type="ARBA" id="ARBA00023172"/>
    </source>
</evidence>
<evidence type="ECO:0000313" key="5">
    <source>
        <dbReference type="Proteomes" id="UP000291819"/>
    </source>
</evidence>
<dbReference type="CDD" id="cd00338">
    <property type="entry name" value="Ser_Recombinase"/>
    <property type="match status" value="1"/>
</dbReference>
<dbReference type="RefSeq" id="WP_131028550.1">
    <property type="nucleotide sequence ID" value="NZ_SIXF01000002.1"/>
</dbReference>